<organism evidence="2 3">
    <name type="scientific">Dactylosporangium darangshiense</name>
    <dbReference type="NCBI Taxonomy" id="579108"/>
    <lineage>
        <taxon>Bacteria</taxon>
        <taxon>Bacillati</taxon>
        <taxon>Actinomycetota</taxon>
        <taxon>Actinomycetes</taxon>
        <taxon>Micromonosporales</taxon>
        <taxon>Micromonosporaceae</taxon>
        <taxon>Dactylosporangium</taxon>
    </lineage>
</organism>
<dbReference type="RefSeq" id="WP_345131804.1">
    <property type="nucleotide sequence ID" value="NZ_BAABAT010000019.1"/>
</dbReference>
<feature type="transmembrane region" description="Helical" evidence="1">
    <location>
        <begin position="73"/>
        <end position="97"/>
    </location>
</feature>
<feature type="transmembrane region" description="Helical" evidence="1">
    <location>
        <begin position="244"/>
        <end position="265"/>
    </location>
</feature>
<protein>
    <recommendedName>
        <fullName evidence="4">Integral membrane protein</fullName>
    </recommendedName>
</protein>
<sequence>MRFLLILAPLALLAATAVDPALGDAQGYGVYRAHPDAIQWHAVLLHSAWALYVPGLLALLAPIRARGAVLARLAWVAAVAGLTTFSALMAADLWILALEQNLPDDAVRRADEAFQALPWAQRGWQVPGLAGWALALVLTPIAAARARVIDWWTAGAALLGTALYFLFAISPLPLSLTGPAVMLAAYATAALRMRSPAEGPDAFGRFVDRAGRACLVAAPLLFAAGLATVPGFSPGLDGSLAHPAQAQASALLLHLSWLACIPVVLHLTRGPRLWPRIAGAVTALALVNFSGLMVGDYTTIAAATALDRATAERVDATVGGYSLFALGWVLPGMALTLLGLIVTAIAATVTRRARWWTPVLTAAGVAAFLVLGVGPLSLLSPALLLAALAPLARSDRPAQPITAAPPEPAIPAEQH</sequence>
<feature type="transmembrane region" description="Helical" evidence="1">
    <location>
        <begin position="39"/>
        <end position="61"/>
    </location>
</feature>
<keyword evidence="1" id="KW-1133">Transmembrane helix</keyword>
<dbReference type="EMBL" id="BAABAT010000019">
    <property type="protein sequence ID" value="GAA4254804.1"/>
    <property type="molecule type" value="Genomic_DNA"/>
</dbReference>
<keyword evidence="1" id="KW-0812">Transmembrane</keyword>
<feature type="transmembrane region" description="Helical" evidence="1">
    <location>
        <begin position="176"/>
        <end position="193"/>
    </location>
</feature>
<keyword evidence="3" id="KW-1185">Reference proteome</keyword>
<dbReference type="Proteomes" id="UP001500620">
    <property type="component" value="Unassembled WGS sequence"/>
</dbReference>
<gene>
    <name evidence="2" type="ORF">GCM10022255_060960</name>
</gene>
<feature type="transmembrane region" description="Helical" evidence="1">
    <location>
        <begin position="151"/>
        <end position="170"/>
    </location>
</feature>
<feature type="transmembrane region" description="Helical" evidence="1">
    <location>
        <begin position="213"/>
        <end position="232"/>
    </location>
</feature>
<evidence type="ECO:0008006" key="4">
    <source>
        <dbReference type="Google" id="ProtNLM"/>
    </source>
</evidence>
<reference evidence="3" key="1">
    <citation type="journal article" date="2019" name="Int. J. Syst. Evol. Microbiol.">
        <title>The Global Catalogue of Microorganisms (GCM) 10K type strain sequencing project: providing services to taxonomists for standard genome sequencing and annotation.</title>
        <authorList>
            <consortium name="The Broad Institute Genomics Platform"/>
            <consortium name="The Broad Institute Genome Sequencing Center for Infectious Disease"/>
            <person name="Wu L."/>
            <person name="Ma J."/>
        </authorList>
    </citation>
    <scope>NUCLEOTIDE SEQUENCE [LARGE SCALE GENOMIC DNA]</scope>
    <source>
        <strain evidence="3">JCM 17441</strain>
    </source>
</reference>
<evidence type="ECO:0000313" key="3">
    <source>
        <dbReference type="Proteomes" id="UP001500620"/>
    </source>
</evidence>
<feature type="transmembrane region" description="Helical" evidence="1">
    <location>
        <begin position="277"/>
        <end position="303"/>
    </location>
</feature>
<evidence type="ECO:0000313" key="2">
    <source>
        <dbReference type="EMBL" id="GAA4254804.1"/>
    </source>
</evidence>
<feature type="transmembrane region" description="Helical" evidence="1">
    <location>
        <begin position="323"/>
        <end position="347"/>
    </location>
</feature>
<keyword evidence="1" id="KW-0472">Membrane</keyword>
<comment type="caution">
    <text evidence="2">The sequence shown here is derived from an EMBL/GenBank/DDBJ whole genome shotgun (WGS) entry which is preliminary data.</text>
</comment>
<accession>A0ABP8DFH6</accession>
<feature type="transmembrane region" description="Helical" evidence="1">
    <location>
        <begin position="359"/>
        <end position="388"/>
    </location>
</feature>
<name>A0ABP8DFH6_9ACTN</name>
<evidence type="ECO:0000256" key="1">
    <source>
        <dbReference type="SAM" id="Phobius"/>
    </source>
</evidence>
<feature type="transmembrane region" description="Helical" evidence="1">
    <location>
        <begin position="124"/>
        <end position="144"/>
    </location>
</feature>
<proteinExistence type="predicted"/>